<name>A0A2V5JX04_9BACL</name>
<dbReference type="GO" id="GO:0055085">
    <property type="term" value="P:transmembrane transport"/>
    <property type="evidence" value="ECO:0007669"/>
    <property type="project" value="InterPro"/>
</dbReference>
<evidence type="ECO:0000256" key="2">
    <source>
        <dbReference type="ARBA" id="ARBA00022448"/>
    </source>
</evidence>
<keyword evidence="4 6" id="KW-1133">Transmembrane helix</keyword>
<organism evidence="8 9">
    <name type="scientific">Paenibacillus flagellatus</name>
    <dbReference type="NCBI Taxonomy" id="2211139"/>
    <lineage>
        <taxon>Bacteria</taxon>
        <taxon>Bacillati</taxon>
        <taxon>Bacillota</taxon>
        <taxon>Bacilli</taxon>
        <taxon>Bacillales</taxon>
        <taxon>Paenibacillaceae</taxon>
        <taxon>Paenibacillus</taxon>
    </lineage>
</organism>
<keyword evidence="5 6" id="KW-0472">Membrane</keyword>
<reference evidence="8 9" key="1">
    <citation type="submission" date="2018-05" db="EMBL/GenBank/DDBJ databases">
        <title>Paenibacillus flagellatus sp. nov., isolated from selenium mineral soil.</title>
        <authorList>
            <person name="Dai X."/>
        </authorList>
    </citation>
    <scope>NUCLEOTIDE SEQUENCE [LARGE SCALE GENOMIC DNA]</scope>
    <source>
        <strain evidence="8 9">DXL2</strain>
    </source>
</reference>
<proteinExistence type="inferred from homology"/>
<evidence type="ECO:0000256" key="6">
    <source>
        <dbReference type="RuleBase" id="RU363032"/>
    </source>
</evidence>
<dbReference type="GO" id="GO:0005886">
    <property type="term" value="C:plasma membrane"/>
    <property type="evidence" value="ECO:0007669"/>
    <property type="project" value="UniProtKB-SubCell"/>
</dbReference>
<evidence type="ECO:0000256" key="3">
    <source>
        <dbReference type="ARBA" id="ARBA00022692"/>
    </source>
</evidence>
<protein>
    <submittedName>
        <fullName evidence="8">Protein lplB</fullName>
    </submittedName>
</protein>
<feature type="transmembrane region" description="Helical" evidence="6">
    <location>
        <begin position="226"/>
        <end position="244"/>
    </location>
</feature>
<feature type="transmembrane region" description="Helical" evidence="6">
    <location>
        <begin position="184"/>
        <end position="205"/>
    </location>
</feature>
<dbReference type="EMBL" id="QJVJ01000013">
    <property type="protein sequence ID" value="PYI51365.1"/>
    <property type="molecule type" value="Genomic_DNA"/>
</dbReference>
<dbReference type="OrthoDB" id="9785836at2"/>
<dbReference type="CDD" id="cd06261">
    <property type="entry name" value="TM_PBP2"/>
    <property type="match status" value="1"/>
</dbReference>
<evidence type="ECO:0000256" key="5">
    <source>
        <dbReference type="ARBA" id="ARBA00023136"/>
    </source>
</evidence>
<evidence type="ECO:0000313" key="9">
    <source>
        <dbReference type="Proteomes" id="UP000247476"/>
    </source>
</evidence>
<dbReference type="PROSITE" id="PS50928">
    <property type="entry name" value="ABC_TM1"/>
    <property type="match status" value="1"/>
</dbReference>
<comment type="caution">
    <text evidence="8">The sequence shown here is derived from an EMBL/GenBank/DDBJ whole genome shotgun (WGS) entry which is preliminary data.</text>
</comment>
<keyword evidence="3 6" id="KW-0812">Transmembrane</keyword>
<feature type="transmembrane region" description="Helical" evidence="6">
    <location>
        <begin position="131"/>
        <end position="151"/>
    </location>
</feature>
<dbReference type="SUPFAM" id="SSF161098">
    <property type="entry name" value="MetI-like"/>
    <property type="match status" value="1"/>
</dbReference>
<sequence length="320" mass="36175">MPQTAPSAARASRATISPGKKVALKLWRDRFLYFLVLPGLLYFIIYRYVPMLGMVIAFQDYSPFLGFTGSEWVGFGHFSKIFADPEVARVLWNTLYLSILQILFAFPAPIVLAILLNEVRNQLYKRLIQTIVYLPHFLSWVIVVGLFFIFLRSGGIVNRVLQVYFGFEVPVDFLTEPAFFRPLIILQVIWKEIGWGTIIFLAALAGVNPDLYEAAIVDGASRWRQIWHITLPGIRSTIVILLILRLGNVLDSGFEQIFLMLNAFNMEIGNVLDTYVYYKGIQQSDFSFATAVGMFKGVVGLILVGGANYLAKKFGEDGIY</sequence>
<feature type="transmembrane region" description="Helical" evidence="6">
    <location>
        <begin position="95"/>
        <end position="119"/>
    </location>
</feature>
<gene>
    <name evidence="8" type="ORF">DLM86_25405</name>
</gene>
<evidence type="ECO:0000256" key="1">
    <source>
        <dbReference type="ARBA" id="ARBA00004141"/>
    </source>
</evidence>
<dbReference type="AlphaFoldDB" id="A0A2V5JX04"/>
<dbReference type="InterPro" id="IPR035906">
    <property type="entry name" value="MetI-like_sf"/>
</dbReference>
<comment type="subcellular location">
    <subcellularLocation>
        <location evidence="6">Cell membrane</location>
        <topology evidence="6">Multi-pass membrane protein</topology>
    </subcellularLocation>
    <subcellularLocation>
        <location evidence="1">Membrane</location>
        <topology evidence="1">Multi-pass membrane protein</topology>
    </subcellularLocation>
</comment>
<feature type="domain" description="ABC transmembrane type-1" evidence="7">
    <location>
        <begin position="91"/>
        <end position="307"/>
    </location>
</feature>
<evidence type="ECO:0000259" key="7">
    <source>
        <dbReference type="PROSITE" id="PS50928"/>
    </source>
</evidence>
<dbReference type="PANTHER" id="PTHR43496:SF1">
    <property type="entry name" value="POLYGALACTURONAN_RHAMNOGALACTURONAN TRANSPORT SYSTEM PERMEASE PROTEIN YTEP"/>
    <property type="match status" value="1"/>
</dbReference>
<dbReference type="Gene3D" id="1.10.3720.10">
    <property type="entry name" value="MetI-like"/>
    <property type="match status" value="1"/>
</dbReference>
<keyword evidence="2 6" id="KW-0813">Transport</keyword>
<dbReference type="InterPro" id="IPR000515">
    <property type="entry name" value="MetI-like"/>
</dbReference>
<evidence type="ECO:0000313" key="8">
    <source>
        <dbReference type="EMBL" id="PYI51365.1"/>
    </source>
</evidence>
<dbReference type="RefSeq" id="WP_110842877.1">
    <property type="nucleotide sequence ID" value="NZ_QJVJ01000013.1"/>
</dbReference>
<accession>A0A2V5JX04</accession>
<feature type="transmembrane region" description="Helical" evidence="6">
    <location>
        <begin position="31"/>
        <end position="49"/>
    </location>
</feature>
<evidence type="ECO:0000256" key="4">
    <source>
        <dbReference type="ARBA" id="ARBA00022989"/>
    </source>
</evidence>
<comment type="similarity">
    <text evidence="6">Belongs to the binding-protein-dependent transport system permease family.</text>
</comment>
<feature type="transmembrane region" description="Helical" evidence="6">
    <location>
        <begin position="286"/>
        <end position="311"/>
    </location>
</feature>
<dbReference type="Proteomes" id="UP000247476">
    <property type="component" value="Unassembled WGS sequence"/>
</dbReference>
<dbReference type="Pfam" id="PF00528">
    <property type="entry name" value="BPD_transp_1"/>
    <property type="match status" value="1"/>
</dbReference>
<dbReference type="PANTHER" id="PTHR43496">
    <property type="entry name" value="PROTEIN LPLB"/>
    <property type="match status" value="1"/>
</dbReference>
<keyword evidence="9" id="KW-1185">Reference proteome</keyword>